<feature type="transmembrane region" description="Helical" evidence="7">
    <location>
        <begin position="207"/>
        <end position="229"/>
    </location>
</feature>
<evidence type="ECO:0000256" key="1">
    <source>
        <dbReference type="ARBA" id="ARBA00004141"/>
    </source>
</evidence>
<dbReference type="Gene3D" id="1.10.287.70">
    <property type="match status" value="1"/>
</dbReference>
<dbReference type="PRINTS" id="PR01433">
    <property type="entry name" value="POLYCYSTIN2"/>
</dbReference>
<evidence type="ECO:0000256" key="5">
    <source>
        <dbReference type="ARBA" id="ARBA00023136"/>
    </source>
</evidence>
<keyword evidence="3 7" id="KW-0812">Transmembrane</keyword>
<dbReference type="InterPro" id="IPR003915">
    <property type="entry name" value="PKD_2"/>
</dbReference>
<feature type="domain" description="Polycystin cation channel PKD1/PKD2" evidence="8">
    <location>
        <begin position="141"/>
        <end position="294"/>
    </location>
</feature>
<comment type="similarity">
    <text evidence="2">Belongs to the polycystin family.</text>
</comment>
<gene>
    <name evidence="9" type="ORF">GE061_016596</name>
</gene>
<evidence type="ECO:0000313" key="9">
    <source>
        <dbReference type="EMBL" id="KAF6208145.1"/>
    </source>
</evidence>
<name>A0A8S9XKN6_APOLU</name>
<feature type="region of interest" description="Disordered" evidence="6">
    <location>
        <begin position="65"/>
        <end position="93"/>
    </location>
</feature>
<dbReference type="Pfam" id="PF08016">
    <property type="entry name" value="PKD_channel"/>
    <property type="match status" value="1"/>
</dbReference>
<sequence length="452" mass="52233">MEQHEEFFELAEDEFSKEQGDEPIFHQRNFERTSETSLTTGDGGSNTDCGLRRRIFSISIESPSEDSIRGFSNRGQDSVKSGQHGSISRRILSPEIPRRDQPLKLKRKKKTRRSLLSDRMQKVDHNKLIILGMSAKLRTENFVKRHVGNIHTQNHVSFDRIVSIQSQYESMVVIVMFNMWLKIFKFTTATRTVSLILAAIIRAGWSMTVVTIMMFSILIGYAIMGFIVFGSLFQSFATFGISFFTVIRLLTGGFHFNLHDETHGGESSGVLWLATITFFVFRLTFLNFYVALIVCGFDDEESECNQISDTASIGDVIREAFCKFLLAIGQDRTALMIDEWEVARQNIRIYDTLVKILRRHGFESVEIDLLMTYHKVTYGYAIRERTMIALYQDMHVRNKLSLEVKDHFKIEEHVEQIEEIIELIDQTLMDIMVKVDHLTDRFIKERTTSPTK</sequence>
<dbReference type="AlphaFoldDB" id="A0A8S9XKN6"/>
<evidence type="ECO:0000256" key="2">
    <source>
        <dbReference type="ARBA" id="ARBA00007200"/>
    </source>
</evidence>
<evidence type="ECO:0000256" key="4">
    <source>
        <dbReference type="ARBA" id="ARBA00022989"/>
    </source>
</evidence>
<dbReference type="Proteomes" id="UP000466442">
    <property type="component" value="Unassembled WGS sequence"/>
</dbReference>
<accession>A0A8S9XKN6</accession>
<comment type="caution">
    <text evidence="9">The sequence shown here is derived from an EMBL/GenBank/DDBJ whole genome shotgun (WGS) entry which is preliminary data.</text>
</comment>
<comment type="subcellular location">
    <subcellularLocation>
        <location evidence="1">Membrane</location>
        <topology evidence="1">Multi-pass membrane protein</topology>
    </subcellularLocation>
</comment>
<evidence type="ECO:0000313" key="10">
    <source>
        <dbReference type="Proteomes" id="UP000466442"/>
    </source>
</evidence>
<evidence type="ECO:0000256" key="3">
    <source>
        <dbReference type="ARBA" id="ARBA00022692"/>
    </source>
</evidence>
<evidence type="ECO:0000256" key="6">
    <source>
        <dbReference type="SAM" id="MobiDB-lite"/>
    </source>
</evidence>
<dbReference type="InterPro" id="IPR013122">
    <property type="entry name" value="PKD1_2_channel"/>
</dbReference>
<feature type="compositionally biased region" description="Polar residues" evidence="6">
    <location>
        <begin position="35"/>
        <end position="46"/>
    </location>
</feature>
<dbReference type="GO" id="GO:0005509">
    <property type="term" value="F:calcium ion binding"/>
    <property type="evidence" value="ECO:0007669"/>
    <property type="project" value="InterPro"/>
</dbReference>
<feature type="compositionally biased region" description="Basic and acidic residues" evidence="6">
    <location>
        <begin position="14"/>
        <end position="34"/>
    </location>
</feature>
<protein>
    <recommendedName>
        <fullName evidence="8">Polycystin cation channel PKD1/PKD2 domain-containing protein</fullName>
    </recommendedName>
</protein>
<dbReference type="GO" id="GO:0016020">
    <property type="term" value="C:membrane"/>
    <property type="evidence" value="ECO:0007669"/>
    <property type="project" value="UniProtKB-SubCell"/>
</dbReference>
<reference evidence="9" key="1">
    <citation type="journal article" date="2021" name="Mol. Ecol. Resour.">
        <title>Apolygus lucorum genome provides insights into omnivorousness and mesophyll feeding.</title>
        <authorList>
            <person name="Liu Y."/>
            <person name="Liu H."/>
            <person name="Wang H."/>
            <person name="Huang T."/>
            <person name="Liu B."/>
            <person name="Yang B."/>
            <person name="Yin L."/>
            <person name="Li B."/>
            <person name="Zhang Y."/>
            <person name="Zhang S."/>
            <person name="Jiang F."/>
            <person name="Zhang X."/>
            <person name="Ren Y."/>
            <person name="Wang B."/>
            <person name="Wang S."/>
            <person name="Lu Y."/>
            <person name="Wu K."/>
            <person name="Fan W."/>
            <person name="Wang G."/>
        </authorList>
    </citation>
    <scope>NUCLEOTIDE SEQUENCE</scope>
    <source>
        <strain evidence="9">12Hb</strain>
    </source>
</reference>
<dbReference type="InterPro" id="IPR051223">
    <property type="entry name" value="Polycystin"/>
</dbReference>
<keyword evidence="4 7" id="KW-1133">Transmembrane helix</keyword>
<feature type="compositionally biased region" description="Polar residues" evidence="6">
    <location>
        <begin position="73"/>
        <end position="86"/>
    </location>
</feature>
<proteinExistence type="inferred from homology"/>
<keyword evidence="5 7" id="KW-0472">Membrane</keyword>
<feature type="transmembrane region" description="Helical" evidence="7">
    <location>
        <begin position="270"/>
        <end position="297"/>
    </location>
</feature>
<evidence type="ECO:0000256" key="7">
    <source>
        <dbReference type="SAM" id="Phobius"/>
    </source>
</evidence>
<evidence type="ECO:0000259" key="8">
    <source>
        <dbReference type="Pfam" id="PF08016"/>
    </source>
</evidence>
<dbReference type="PANTHER" id="PTHR10877">
    <property type="entry name" value="POLYCYSTIN FAMILY MEMBER"/>
    <property type="match status" value="1"/>
</dbReference>
<dbReference type="PANTHER" id="PTHR10877:SF183">
    <property type="entry name" value="AT14535P-RELATED"/>
    <property type="match status" value="1"/>
</dbReference>
<dbReference type="EMBL" id="WIXP02000007">
    <property type="protein sequence ID" value="KAF6208145.1"/>
    <property type="molecule type" value="Genomic_DNA"/>
</dbReference>
<feature type="transmembrane region" description="Helical" evidence="7">
    <location>
        <begin position="236"/>
        <end position="258"/>
    </location>
</feature>
<feature type="region of interest" description="Disordered" evidence="6">
    <location>
        <begin position="1"/>
        <end position="46"/>
    </location>
</feature>
<keyword evidence="10" id="KW-1185">Reference proteome</keyword>
<organism evidence="9 10">
    <name type="scientific">Apolygus lucorum</name>
    <name type="common">Small green plant bug</name>
    <name type="synonym">Lygocoris lucorum</name>
    <dbReference type="NCBI Taxonomy" id="248454"/>
    <lineage>
        <taxon>Eukaryota</taxon>
        <taxon>Metazoa</taxon>
        <taxon>Ecdysozoa</taxon>
        <taxon>Arthropoda</taxon>
        <taxon>Hexapoda</taxon>
        <taxon>Insecta</taxon>
        <taxon>Pterygota</taxon>
        <taxon>Neoptera</taxon>
        <taxon>Paraneoptera</taxon>
        <taxon>Hemiptera</taxon>
        <taxon>Heteroptera</taxon>
        <taxon>Panheteroptera</taxon>
        <taxon>Cimicomorpha</taxon>
        <taxon>Miridae</taxon>
        <taxon>Mirini</taxon>
        <taxon>Apolygus</taxon>
    </lineage>
</organism>
<dbReference type="OrthoDB" id="6595841at2759"/>